<dbReference type="Gene3D" id="3.30.160.360">
    <property type="match status" value="1"/>
</dbReference>
<dbReference type="InterPro" id="IPR040092">
    <property type="entry name" value="TBRG1"/>
</dbReference>
<dbReference type="GO" id="GO:0005634">
    <property type="term" value="C:nucleus"/>
    <property type="evidence" value="ECO:0007669"/>
    <property type="project" value="UniProtKB-SubCell"/>
</dbReference>
<evidence type="ECO:0000313" key="4">
    <source>
        <dbReference type="EMBL" id="KAK1413720.1"/>
    </source>
</evidence>
<sequence length="1132" mass="124837">MKELIVADDKSDGLEIASIGNLYEGPWEKKYWSSSRGKDRHPYPVGYVASREYNGNTYKMAIFEGLKGPEFMISSTDGQSCSGQTPDIAWEGFQKKSCVRIKFWRGKRFSCKIDGAELFGFKNPQVMRLLRGLKANASQITEKSLPSLPFDIRQSEGTHEHHTKCPDLQVNLVKVQGKEKKSKKRKETHVKSVGGPGPKRERPQDMTQTQSDHEPHCRQSFEGNHNNEILSSSSNLNGNNTPHLVLAEEGTHFASFISSDHLEKEKCLSVQEANNSIGSKDLMITEEASKLLKSQENHDLMFNRTPGCTFSNSVDEKGNLPLQKESQMLDDVNLYAPDTLDLASDSACNLEVEIPKESTCTLIEKLNATEILVSEKCVTDSHSKDEMVIAVGTDHSEKGNLPLPKESQILDDVNLCAPDTLDLASDSACNFEVETPKESTCTLNEKLNATQFLVPETCVTDSHSKDEMVNAVGIDHSEKSDSDPVGQEISDSMMAVLLPRALPLLKTFSRKKKKSHGGIFQKERKEVDQYLKDKPPAGSYKHLEKLSGEVAIPDEPSTENFTIEKQNESVLLPSTSLSSSVPGLEDSATVAPDSFENNQCEIMDCSQARQVEDAIKADQSTICIDICNREGIHEVEVSVGNVSSMRIVDHVAHKGIIDCTGGVDVAIPSHQEVDGLISSLQGHSLSQHDKTEMVHSDEEAKVGPNDELGNIFELVGRYMLPTPISLAMLRTKGNEIFVCVLCGYLMENERTLFIYKTSIKGETRGCPSFIGHTTIISPTSRNASGRQVILDSSSLQLTPDGKYLVLLNNIKAPYCREFSVNCGCSVCKSECFEKNAVKIVQVKLGYVQVVCKLKTTNNVCSILVCEPSYLVASEESGKMNLWTMDSSWRAPTDQSYLSTSDCMPNIVEMKRIPNSPALIVGHSAFGDFFLWDLTRRTLLSKFSAPRTSFLSFIPVNFFRYPTQPFSTSDACRKKQIEDIMEETHRWSLETDNDDTLPVEKEHLSLVLLVSSVSNPDLFDEYSHKDLGVRPAGSWSLALLAKSKLVSENALDQSATVVGASSGYGIIGTCDGSLYIWELSTGSKLGYLSHHTGATMSCLAVDDFSGAFAVAVDGSQLQIYAPGTFANKKHMSR</sequence>
<dbReference type="InterPro" id="IPR003888">
    <property type="entry name" value="FYrich_N"/>
</dbReference>
<dbReference type="Proteomes" id="UP001229421">
    <property type="component" value="Unassembled WGS sequence"/>
</dbReference>
<evidence type="ECO:0000256" key="3">
    <source>
        <dbReference type="SAM" id="MobiDB-lite"/>
    </source>
</evidence>
<dbReference type="InterPro" id="IPR015943">
    <property type="entry name" value="WD40/YVTN_repeat-like_dom_sf"/>
</dbReference>
<dbReference type="SUPFAM" id="SSF50978">
    <property type="entry name" value="WD40 repeat-like"/>
    <property type="match status" value="1"/>
</dbReference>
<feature type="region of interest" description="Disordered" evidence="3">
    <location>
        <begin position="156"/>
        <end position="232"/>
    </location>
</feature>
<dbReference type="PANTHER" id="PTHR22715:SF1">
    <property type="entry name" value="DNA BINDING PROTEIN"/>
    <property type="match status" value="1"/>
</dbReference>
<dbReference type="GO" id="GO:0140993">
    <property type="term" value="F:histone modifying activity"/>
    <property type="evidence" value="ECO:0007669"/>
    <property type="project" value="UniProtKB-ARBA"/>
</dbReference>
<organism evidence="4 5">
    <name type="scientific">Tagetes erecta</name>
    <name type="common">African marigold</name>
    <dbReference type="NCBI Taxonomy" id="13708"/>
    <lineage>
        <taxon>Eukaryota</taxon>
        <taxon>Viridiplantae</taxon>
        <taxon>Streptophyta</taxon>
        <taxon>Embryophyta</taxon>
        <taxon>Tracheophyta</taxon>
        <taxon>Spermatophyta</taxon>
        <taxon>Magnoliopsida</taxon>
        <taxon>eudicotyledons</taxon>
        <taxon>Gunneridae</taxon>
        <taxon>Pentapetalae</taxon>
        <taxon>asterids</taxon>
        <taxon>campanulids</taxon>
        <taxon>Asterales</taxon>
        <taxon>Asteraceae</taxon>
        <taxon>Asteroideae</taxon>
        <taxon>Heliantheae alliance</taxon>
        <taxon>Tageteae</taxon>
        <taxon>Tagetes</taxon>
    </lineage>
</organism>
<name>A0AAD8JZL5_TARER</name>
<dbReference type="GO" id="GO:0048731">
    <property type="term" value="P:system development"/>
    <property type="evidence" value="ECO:0007669"/>
    <property type="project" value="UniProtKB-ARBA"/>
</dbReference>
<evidence type="ECO:0008006" key="6">
    <source>
        <dbReference type="Google" id="ProtNLM"/>
    </source>
</evidence>
<dbReference type="InterPro" id="IPR036322">
    <property type="entry name" value="WD40_repeat_dom_sf"/>
</dbReference>
<dbReference type="InterPro" id="IPR003889">
    <property type="entry name" value="FYrich_C"/>
</dbReference>
<evidence type="ECO:0000256" key="1">
    <source>
        <dbReference type="ARBA" id="ARBA00004123"/>
    </source>
</evidence>
<keyword evidence="5" id="KW-1185">Reference proteome</keyword>
<dbReference type="PROSITE" id="PS51543">
    <property type="entry name" value="FYRC"/>
    <property type="match status" value="1"/>
</dbReference>
<dbReference type="AlphaFoldDB" id="A0AAD8JZL5"/>
<reference evidence="4" key="1">
    <citation type="journal article" date="2023" name="bioRxiv">
        <title>Improved chromosome-level genome assembly for marigold (Tagetes erecta).</title>
        <authorList>
            <person name="Jiang F."/>
            <person name="Yuan L."/>
            <person name="Wang S."/>
            <person name="Wang H."/>
            <person name="Xu D."/>
            <person name="Wang A."/>
            <person name="Fan W."/>
        </authorList>
    </citation>
    <scope>NUCLEOTIDE SEQUENCE</scope>
    <source>
        <strain evidence="4">WSJ</strain>
        <tissue evidence="4">Leaf</tissue>
    </source>
</reference>
<dbReference type="PROSITE" id="PS51542">
    <property type="entry name" value="FYRN"/>
    <property type="match status" value="1"/>
</dbReference>
<comment type="caution">
    <text evidence="4">The sequence shown here is derived from an EMBL/GenBank/DDBJ whole genome shotgun (WGS) entry which is preliminary data.</text>
</comment>
<evidence type="ECO:0000256" key="2">
    <source>
        <dbReference type="ARBA" id="ARBA00023242"/>
    </source>
</evidence>
<accession>A0AAD8JZL5</accession>
<comment type="subcellular location">
    <subcellularLocation>
        <location evidence="1">Nucleus</location>
    </subcellularLocation>
</comment>
<keyword evidence="2" id="KW-0539">Nucleus</keyword>
<dbReference type="Gene3D" id="2.130.10.10">
    <property type="entry name" value="YVTN repeat-like/Quinoprotein amine dehydrogenase"/>
    <property type="match status" value="1"/>
</dbReference>
<proteinExistence type="predicted"/>
<feature type="compositionally biased region" description="Basic and acidic residues" evidence="3">
    <location>
        <begin position="156"/>
        <end position="165"/>
    </location>
</feature>
<dbReference type="GO" id="GO:0051726">
    <property type="term" value="P:regulation of cell cycle"/>
    <property type="evidence" value="ECO:0007669"/>
    <property type="project" value="TreeGrafter"/>
</dbReference>
<gene>
    <name evidence="4" type="ORF">QVD17_35498</name>
</gene>
<dbReference type="EMBL" id="JAUHHV010000009">
    <property type="protein sequence ID" value="KAK1413720.1"/>
    <property type="molecule type" value="Genomic_DNA"/>
</dbReference>
<protein>
    <recommendedName>
        <fullName evidence="6">FYR C-terminal domain-containing protein</fullName>
    </recommendedName>
</protein>
<dbReference type="PANTHER" id="PTHR22715">
    <property type="entry name" value="TRANSFORMING GROWTH FACTOR BETA REGULATED GENE 1"/>
    <property type="match status" value="1"/>
</dbReference>
<dbReference type="Pfam" id="PF05965">
    <property type="entry name" value="FYRC"/>
    <property type="match status" value="1"/>
</dbReference>
<evidence type="ECO:0000313" key="5">
    <source>
        <dbReference type="Proteomes" id="UP001229421"/>
    </source>
</evidence>